<dbReference type="Proteomes" id="UP001155280">
    <property type="component" value="Unassembled WGS sequence"/>
</dbReference>
<organism evidence="5 6">
    <name type="scientific">Christiangramia oceanisediminis</name>
    <dbReference type="NCBI Taxonomy" id="2920386"/>
    <lineage>
        <taxon>Bacteria</taxon>
        <taxon>Pseudomonadati</taxon>
        <taxon>Bacteroidota</taxon>
        <taxon>Flavobacteriia</taxon>
        <taxon>Flavobacteriales</taxon>
        <taxon>Flavobacteriaceae</taxon>
        <taxon>Christiangramia</taxon>
    </lineage>
</organism>
<dbReference type="RefSeq" id="WP_241549396.1">
    <property type="nucleotide sequence ID" value="NZ_JANCNS010000001.1"/>
</dbReference>
<evidence type="ECO:0000259" key="4">
    <source>
        <dbReference type="Pfam" id="PF00294"/>
    </source>
</evidence>
<evidence type="ECO:0000256" key="3">
    <source>
        <dbReference type="ARBA" id="ARBA00022777"/>
    </source>
</evidence>
<dbReference type="InterPro" id="IPR052700">
    <property type="entry name" value="Carb_kinase_PfkB-like"/>
</dbReference>
<dbReference type="SUPFAM" id="SSF53613">
    <property type="entry name" value="Ribokinase-like"/>
    <property type="match status" value="1"/>
</dbReference>
<comment type="caution">
    <text evidence="5">The sequence shown here is derived from an EMBL/GenBank/DDBJ whole genome shotgun (WGS) entry which is preliminary data.</text>
</comment>
<accession>A0A9X2IAI4</accession>
<dbReference type="CDD" id="cd01166">
    <property type="entry name" value="KdgK"/>
    <property type="match status" value="1"/>
</dbReference>
<proteinExistence type="inferred from homology"/>
<dbReference type="AlphaFoldDB" id="A0A9X2IAI4"/>
<keyword evidence="2" id="KW-0808">Transferase</keyword>
<comment type="similarity">
    <text evidence="1">Belongs to the carbohydrate kinase PfkB family.</text>
</comment>
<sequence length="332" mass="36932">MKKLVSFGELLLRLSTPDYLRFSQASSFDAVYGGSEANVLISAANFGKPCEFVSVLPDTDLGRRAARELQINQVGVSNIQFTGKKLGLYFLEKGAINRGSKVIYDREHSAFANMDPESLDWDEIFKDCDWFHWSGITPAVSENAAKACKIAVDKAHERGITISGDLNFRGNLWQYEVDRKQVMSDLVNKTQVLLAGHYACKQFFGLEAEIGSGKDLSSKLKDQFPELKTVAITNREEINASHNKWSAQLFSEGEAYESVQYDIYPVVDRVGTGDSFMGALIYGIQQFDLQKALDFAVAASCLKHSISGDVNRVTLEEVLKLVDGDRTGRINR</sequence>
<evidence type="ECO:0000256" key="2">
    <source>
        <dbReference type="ARBA" id="ARBA00022679"/>
    </source>
</evidence>
<evidence type="ECO:0000256" key="1">
    <source>
        <dbReference type="ARBA" id="ARBA00010688"/>
    </source>
</evidence>
<reference evidence="5" key="1">
    <citation type="submission" date="2022-07" db="EMBL/GenBank/DDBJ databases">
        <title>Gramela sediminis sp. nov., isolated from deep-sea sediment of the Indian Ocean.</title>
        <authorList>
            <person name="Shi H."/>
        </authorList>
    </citation>
    <scope>NUCLEOTIDE SEQUENCE</scope>
    <source>
        <strain evidence="5">GC03-9</strain>
    </source>
</reference>
<keyword evidence="6" id="KW-1185">Reference proteome</keyword>
<feature type="domain" description="Carbohydrate kinase PfkB" evidence="4">
    <location>
        <begin position="1"/>
        <end position="304"/>
    </location>
</feature>
<keyword evidence="3 5" id="KW-0418">Kinase</keyword>
<evidence type="ECO:0000313" key="5">
    <source>
        <dbReference type="EMBL" id="MCP9199083.1"/>
    </source>
</evidence>
<gene>
    <name evidence="5" type="ORF">MKO06_04130</name>
</gene>
<dbReference type="Gene3D" id="3.40.1190.20">
    <property type="match status" value="1"/>
</dbReference>
<dbReference type="EMBL" id="JANCNS010000001">
    <property type="protein sequence ID" value="MCP9199083.1"/>
    <property type="molecule type" value="Genomic_DNA"/>
</dbReference>
<dbReference type="Pfam" id="PF00294">
    <property type="entry name" value="PfkB"/>
    <property type="match status" value="1"/>
</dbReference>
<dbReference type="PANTHER" id="PTHR43320">
    <property type="entry name" value="SUGAR KINASE"/>
    <property type="match status" value="1"/>
</dbReference>
<dbReference type="InterPro" id="IPR011611">
    <property type="entry name" value="PfkB_dom"/>
</dbReference>
<evidence type="ECO:0000313" key="6">
    <source>
        <dbReference type="Proteomes" id="UP001155280"/>
    </source>
</evidence>
<dbReference type="InterPro" id="IPR029056">
    <property type="entry name" value="Ribokinase-like"/>
</dbReference>
<protein>
    <submittedName>
        <fullName evidence="5">Sugar kinase</fullName>
    </submittedName>
</protein>
<dbReference type="PANTHER" id="PTHR43320:SF2">
    <property type="entry name" value="2-DEHYDRO-3-DEOXYGLUCONOKINASE_2-DEHYDRO-3-DEOXYGALACTONOKINASE"/>
    <property type="match status" value="1"/>
</dbReference>
<dbReference type="GO" id="GO:0016301">
    <property type="term" value="F:kinase activity"/>
    <property type="evidence" value="ECO:0007669"/>
    <property type="project" value="UniProtKB-KW"/>
</dbReference>
<name>A0A9X2IAI4_9FLAO</name>